<name>A0A545UN49_9HYPO</name>
<organism evidence="2 3">
    <name type="scientific">Cordyceps javanica</name>
    <dbReference type="NCBI Taxonomy" id="43265"/>
    <lineage>
        <taxon>Eukaryota</taxon>
        <taxon>Fungi</taxon>
        <taxon>Dikarya</taxon>
        <taxon>Ascomycota</taxon>
        <taxon>Pezizomycotina</taxon>
        <taxon>Sordariomycetes</taxon>
        <taxon>Hypocreomycetidae</taxon>
        <taxon>Hypocreales</taxon>
        <taxon>Cordycipitaceae</taxon>
        <taxon>Cordyceps</taxon>
    </lineage>
</organism>
<protein>
    <submittedName>
        <fullName evidence="2">Uncharacterized protein</fullName>
    </submittedName>
</protein>
<accession>A0A545UN49</accession>
<dbReference type="OrthoDB" id="3689965at2759"/>
<feature type="chain" id="PRO_5022008752" evidence="1">
    <location>
        <begin position="18"/>
        <end position="135"/>
    </location>
</feature>
<dbReference type="EMBL" id="SPUK01000022">
    <property type="protein sequence ID" value="TQV90888.1"/>
    <property type="molecule type" value="Genomic_DNA"/>
</dbReference>
<keyword evidence="3" id="KW-1185">Reference proteome</keyword>
<reference evidence="2 3" key="1">
    <citation type="journal article" date="2019" name="Appl. Microbiol. Biotechnol.">
        <title>Genome sequence of Isaria javanica and comparative genome analysis insights into family S53 peptidase evolution in fungal entomopathogens.</title>
        <authorList>
            <person name="Lin R."/>
            <person name="Zhang X."/>
            <person name="Xin B."/>
            <person name="Zou M."/>
            <person name="Gao Y."/>
            <person name="Qin F."/>
            <person name="Hu Q."/>
            <person name="Xie B."/>
            <person name="Cheng X."/>
        </authorList>
    </citation>
    <scope>NUCLEOTIDE SEQUENCE [LARGE SCALE GENOMIC DNA]</scope>
    <source>
        <strain evidence="2 3">IJ1G</strain>
    </source>
</reference>
<proteinExistence type="predicted"/>
<dbReference type="AlphaFoldDB" id="A0A545UN49"/>
<feature type="signal peptide" evidence="1">
    <location>
        <begin position="1"/>
        <end position="17"/>
    </location>
</feature>
<sequence>MLMQSLLIHIFPVIAYALTALSRAQCGETEKRICYGLDGGDSQHVNLADVKYVAEYLRFIARSNEGAARFWNMPKTAGNCPEWTLPVPDGGTVLALAKHVSPEIRSSILYEDLASAIDGGLWATPMVAKWAWWLT</sequence>
<evidence type="ECO:0000313" key="3">
    <source>
        <dbReference type="Proteomes" id="UP000315783"/>
    </source>
</evidence>
<evidence type="ECO:0000256" key="1">
    <source>
        <dbReference type="SAM" id="SignalP"/>
    </source>
</evidence>
<evidence type="ECO:0000313" key="2">
    <source>
        <dbReference type="EMBL" id="TQV90888.1"/>
    </source>
</evidence>
<comment type="caution">
    <text evidence="2">The sequence shown here is derived from an EMBL/GenBank/DDBJ whole genome shotgun (WGS) entry which is preliminary data.</text>
</comment>
<dbReference type="Proteomes" id="UP000315783">
    <property type="component" value="Unassembled WGS sequence"/>
</dbReference>
<keyword evidence="1" id="KW-0732">Signal</keyword>
<gene>
    <name evidence="2" type="ORF">IF1G_10409</name>
</gene>